<dbReference type="RefSeq" id="WP_281414754.1">
    <property type="nucleotide sequence ID" value="NZ_JACHBG010000025.1"/>
</dbReference>
<gene>
    <name evidence="1" type="ORF">GGD46_005988</name>
</gene>
<name>A0A7X0IXK3_9HYPH</name>
<accession>A0A7X0IXK3</accession>
<reference evidence="1 2" key="1">
    <citation type="submission" date="2020-08" db="EMBL/GenBank/DDBJ databases">
        <title>Genomic Encyclopedia of Type Strains, Phase IV (KMG-V): Genome sequencing to study the core and pangenomes of soil and plant-associated prokaryotes.</title>
        <authorList>
            <person name="Whitman W."/>
        </authorList>
    </citation>
    <scope>NUCLEOTIDE SEQUENCE [LARGE SCALE GENOMIC DNA]</scope>
    <source>
        <strain evidence="1 2">SEMIA 4060</strain>
    </source>
</reference>
<protein>
    <submittedName>
        <fullName evidence="1">Uncharacterized protein</fullName>
    </submittedName>
</protein>
<proteinExistence type="predicted"/>
<comment type="caution">
    <text evidence="1">The sequence shown here is derived from an EMBL/GenBank/DDBJ whole genome shotgun (WGS) entry which is preliminary data.</text>
</comment>
<organism evidence="1 2">
    <name type="scientific">Rhizobium lusitanum</name>
    <dbReference type="NCBI Taxonomy" id="293958"/>
    <lineage>
        <taxon>Bacteria</taxon>
        <taxon>Pseudomonadati</taxon>
        <taxon>Pseudomonadota</taxon>
        <taxon>Alphaproteobacteria</taxon>
        <taxon>Hyphomicrobiales</taxon>
        <taxon>Rhizobiaceae</taxon>
        <taxon>Rhizobium/Agrobacterium group</taxon>
        <taxon>Rhizobium</taxon>
    </lineage>
</organism>
<dbReference type="AlphaFoldDB" id="A0A7X0IXK3"/>
<sequence>MANSVSLKSRDKFAQRLVPGSNMGRPLKNDVPGWVLAISNQ</sequence>
<evidence type="ECO:0000313" key="1">
    <source>
        <dbReference type="EMBL" id="MBB6488668.1"/>
    </source>
</evidence>
<dbReference type="EMBL" id="JACHBG010000025">
    <property type="protein sequence ID" value="MBB6488668.1"/>
    <property type="molecule type" value="Genomic_DNA"/>
</dbReference>
<dbReference type="Proteomes" id="UP000565576">
    <property type="component" value="Unassembled WGS sequence"/>
</dbReference>
<evidence type="ECO:0000313" key="2">
    <source>
        <dbReference type="Proteomes" id="UP000565576"/>
    </source>
</evidence>